<comment type="similarity">
    <text evidence="6">Belongs to the peptidase M3 family.</text>
</comment>
<evidence type="ECO:0000256" key="5">
    <source>
        <dbReference type="ARBA" id="ARBA00023049"/>
    </source>
</evidence>
<evidence type="ECO:0000256" key="3">
    <source>
        <dbReference type="ARBA" id="ARBA00022801"/>
    </source>
</evidence>
<comment type="cofactor">
    <cofactor evidence="6">
        <name>Zn(2+)</name>
        <dbReference type="ChEBI" id="CHEBI:29105"/>
    </cofactor>
    <text evidence="6">Binds 1 zinc ion.</text>
</comment>
<keyword evidence="2 6" id="KW-0479">Metal-binding</keyword>
<dbReference type="FunCoup" id="A0A1S3IHE3">
    <property type="interactions" value="1738"/>
</dbReference>
<gene>
    <name evidence="9" type="primary">LOC106164240</name>
</gene>
<evidence type="ECO:0000259" key="7">
    <source>
        <dbReference type="Pfam" id="PF01432"/>
    </source>
</evidence>
<name>A0A1S3IHE3_LINAN</name>
<dbReference type="Gene3D" id="1.10.1370.40">
    <property type="match status" value="3"/>
</dbReference>
<feature type="domain" description="Peptidase M3A/M3B catalytic" evidence="7">
    <location>
        <begin position="453"/>
        <end position="772"/>
    </location>
</feature>
<keyword evidence="5 6" id="KW-0482">Metalloprotease</keyword>
<evidence type="ECO:0000313" key="8">
    <source>
        <dbReference type="Proteomes" id="UP000085678"/>
    </source>
</evidence>
<protein>
    <submittedName>
        <fullName evidence="9">Mitochondrial intermediate peptidase</fullName>
    </submittedName>
</protein>
<keyword evidence="3 6" id="KW-0378">Hydrolase</keyword>
<sequence>MSQKMTSKLWNGSLGRLKLQRKRQSVQVLSTWSSLHHRCLSVSTPRQQGHLYRYRDSKVKPVFSHAGEFRTTSYRLQTRNVTTWSPLASVFNSQPVEKFRFDFTNQGLFCIPGLTEPKSFHILYEDAENITDELVSEAASDKRSRKMVEVLDDMSDVLCRVADMAEFVRVAHPDMNYSTAAEEACLGVNYLVEKLNTNVPLYKALKKVHLEGDTMPTDDIDKRVIELFLVDFEKSGIDLNDTTREKFVELNKKIIHLSNTFTQRTEEPIRVAKNHLPENLQYVFGIDGDNVAVTGMFPYHQSERVREVAYRLYLYRLEHQEAILERLLSTRHELAQLVGFPTFAHRSLQDAIMDKPEAVMGFLESLAKALQPRVKEELNIIKEMKNLDSAATNKEVMPWDLAYYMSQAVAEQSDGYNEIEAASNLSLGACMDGLDQLFSKLYDINLCHVEPIEAASYLSLGACMDGLDQLFSKLYDINLCHVEPARGELWASDVHKLAVTHKTEGVLGYIYCDFFLRYRKNNQPCHFTIQGGRQLPDGEYQLPKVALYMNLVPPGSTVPCLLTHSQLENLWHEMGHAMHSMLGRTRYQHVTGTRCSTDFAEVPSILMEYFALDPRVISSFARHYKTGEEMPSQMVQGIHNSKKTFPALTLQQSVFHSMLDQVYHGKHPLGKSTTDILAEVQNEYLGLPYVPGTAWQLRFSHIAGYGARYYSYLLSKALAAKIWQRCFRDDPFNRTMGEQYRQKVLAHGGQKPPLELLQDLLGEELTPQTFVDTLIEDLDS</sequence>
<keyword evidence="4 6" id="KW-0862">Zinc</keyword>
<dbReference type="GO" id="GO:0005739">
    <property type="term" value="C:mitochondrion"/>
    <property type="evidence" value="ECO:0007669"/>
    <property type="project" value="TreeGrafter"/>
</dbReference>
<dbReference type="GO" id="GO:0046872">
    <property type="term" value="F:metal ion binding"/>
    <property type="evidence" value="ECO:0007669"/>
    <property type="project" value="UniProtKB-UniRule"/>
</dbReference>
<dbReference type="PANTHER" id="PTHR11804:SF79">
    <property type="entry name" value="MITOCHONDRIAL INTERMEDIATE PEPTIDASE"/>
    <property type="match status" value="1"/>
</dbReference>
<accession>A0A1S3IHE3</accession>
<organism evidence="8 9">
    <name type="scientific">Lingula anatina</name>
    <name type="common">Brachiopod</name>
    <name type="synonym">Lingula unguis</name>
    <dbReference type="NCBI Taxonomy" id="7574"/>
    <lineage>
        <taxon>Eukaryota</taxon>
        <taxon>Metazoa</taxon>
        <taxon>Spiralia</taxon>
        <taxon>Lophotrochozoa</taxon>
        <taxon>Brachiopoda</taxon>
        <taxon>Linguliformea</taxon>
        <taxon>Lingulata</taxon>
        <taxon>Lingulida</taxon>
        <taxon>Linguloidea</taxon>
        <taxon>Lingulidae</taxon>
        <taxon>Lingula</taxon>
    </lineage>
</organism>
<dbReference type="GO" id="GO:0006627">
    <property type="term" value="P:protein processing involved in protein targeting to mitochondrion"/>
    <property type="evidence" value="ECO:0007669"/>
    <property type="project" value="TreeGrafter"/>
</dbReference>
<dbReference type="FunFam" id="3.40.390.10:FF:000013">
    <property type="entry name" value="Mitochondrial intermediate peptidase"/>
    <property type="match status" value="1"/>
</dbReference>
<dbReference type="AlphaFoldDB" id="A0A1S3IHE3"/>
<dbReference type="InterPro" id="IPR001567">
    <property type="entry name" value="Pept_M3A_M3B_dom"/>
</dbReference>
<proteinExistence type="inferred from homology"/>
<evidence type="ECO:0000256" key="1">
    <source>
        <dbReference type="ARBA" id="ARBA00022670"/>
    </source>
</evidence>
<dbReference type="InParanoid" id="A0A1S3IHE3"/>
<dbReference type="GO" id="GO:0004222">
    <property type="term" value="F:metalloendopeptidase activity"/>
    <property type="evidence" value="ECO:0007669"/>
    <property type="project" value="InterPro"/>
</dbReference>
<dbReference type="KEGG" id="lak:106164240"/>
<evidence type="ECO:0000313" key="9">
    <source>
        <dbReference type="RefSeq" id="XP_013397543.1"/>
    </source>
</evidence>
<keyword evidence="1 6" id="KW-0645">Protease</keyword>
<dbReference type="InterPro" id="IPR033851">
    <property type="entry name" value="M3A_MIP"/>
</dbReference>
<dbReference type="InterPro" id="IPR045090">
    <property type="entry name" value="Pept_M3A_M3B"/>
</dbReference>
<keyword evidence="8" id="KW-1185">Reference proteome</keyword>
<evidence type="ECO:0000256" key="4">
    <source>
        <dbReference type="ARBA" id="ARBA00022833"/>
    </source>
</evidence>
<dbReference type="Proteomes" id="UP000085678">
    <property type="component" value="Unplaced"/>
</dbReference>
<dbReference type="RefSeq" id="XP_013397543.1">
    <property type="nucleotide sequence ID" value="XM_013542089.1"/>
</dbReference>
<dbReference type="GO" id="GO:0006518">
    <property type="term" value="P:peptide metabolic process"/>
    <property type="evidence" value="ECO:0007669"/>
    <property type="project" value="TreeGrafter"/>
</dbReference>
<evidence type="ECO:0000256" key="6">
    <source>
        <dbReference type="RuleBase" id="RU003435"/>
    </source>
</evidence>
<evidence type="ECO:0000256" key="2">
    <source>
        <dbReference type="ARBA" id="ARBA00022723"/>
    </source>
</evidence>
<reference evidence="9" key="1">
    <citation type="submission" date="2025-08" db="UniProtKB">
        <authorList>
            <consortium name="RefSeq"/>
        </authorList>
    </citation>
    <scope>IDENTIFICATION</scope>
    <source>
        <tissue evidence="9">Gonads</tissue>
    </source>
</reference>
<feature type="domain" description="Peptidase M3A/M3B catalytic" evidence="7">
    <location>
        <begin position="299"/>
        <end position="451"/>
    </location>
</feature>
<dbReference type="OrthoDB" id="17530at2759"/>
<dbReference type="PANTHER" id="PTHR11804">
    <property type="entry name" value="PROTEASE M3 THIMET OLIGOPEPTIDASE-RELATED"/>
    <property type="match status" value="1"/>
</dbReference>
<dbReference type="CDD" id="cd06457">
    <property type="entry name" value="M3A_MIP"/>
    <property type="match status" value="1"/>
</dbReference>
<dbReference type="Pfam" id="PF01432">
    <property type="entry name" value="Peptidase_M3"/>
    <property type="match status" value="2"/>
</dbReference>
<dbReference type="STRING" id="7574.A0A1S3IHE3"/>
<dbReference type="GeneID" id="106164240"/>
<dbReference type="SUPFAM" id="SSF55486">
    <property type="entry name" value="Metalloproteases ('zincins'), catalytic domain"/>
    <property type="match status" value="1"/>
</dbReference>